<dbReference type="EMBL" id="NMVO01000014">
    <property type="protein sequence ID" value="OYO12666.1"/>
    <property type="molecule type" value="Genomic_DNA"/>
</dbReference>
<dbReference type="AlphaFoldDB" id="A0A255GDX3"/>
<gene>
    <name evidence="2" type="ORF">CGZ94_12180</name>
</gene>
<evidence type="ECO:0000313" key="2">
    <source>
        <dbReference type="EMBL" id="OYO12666.1"/>
    </source>
</evidence>
<evidence type="ECO:0000256" key="1">
    <source>
        <dbReference type="SAM" id="MobiDB-lite"/>
    </source>
</evidence>
<comment type="caution">
    <text evidence="2">The sequence shown here is derived from an EMBL/GenBank/DDBJ whole genome shotgun (WGS) entry which is preliminary data.</text>
</comment>
<accession>A0A255GDX3</accession>
<dbReference type="OrthoDB" id="1917183at2"/>
<keyword evidence="3" id="KW-1185">Reference proteome</keyword>
<evidence type="ECO:0000313" key="3">
    <source>
        <dbReference type="Proteomes" id="UP000215896"/>
    </source>
</evidence>
<name>A0A255GDX3_9ACTN</name>
<protein>
    <submittedName>
        <fullName evidence="2">Uncharacterized protein</fullName>
    </submittedName>
</protein>
<organism evidence="2 3">
    <name type="scientific">Enemella evansiae</name>
    <dbReference type="NCBI Taxonomy" id="2016499"/>
    <lineage>
        <taxon>Bacteria</taxon>
        <taxon>Bacillati</taxon>
        <taxon>Actinomycetota</taxon>
        <taxon>Actinomycetes</taxon>
        <taxon>Propionibacteriales</taxon>
        <taxon>Propionibacteriaceae</taxon>
        <taxon>Enemella</taxon>
    </lineage>
</organism>
<proteinExistence type="predicted"/>
<feature type="region of interest" description="Disordered" evidence="1">
    <location>
        <begin position="1"/>
        <end position="30"/>
    </location>
</feature>
<dbReference type="Proteomes" id="UP000215896">
    <property type="component" value="Unassembled WGS sequence"/>
</dbReference>
<reference evidence="2 3" key="1">
    <citation type="submission" date="2017-07" db="EMBL/GenBank/DDBJ databases">
        <title>Draft whole genome sequences of clinical Proprionibacteriaceae strains.</title>
        <authorList>
            <person name="Bernier A.-M."/>
            <person name="Bernard K."/>
            <person name="Domingo M.-C."/>
        </authorList>
    </citation>
    <scope>NUCLEOTIDE SEQUENCE [LARGE SCALE GENOMIC DNA]</scope>
    <source>
        <strain evidence="2 3">NML 030167</strain>
    </source>
</reference>
<dbReference type="RefSeq" id="WP_094405797.1">
    <property type="nucleotide sequence ID" value="NZ_NMVO01000014.1"/>
</dbReference>
<sequence length="489" mass="51918">MKKTPGPGAATEDSGVVIPADAEGRRSSSRLGREVTAAALDPVDPVGAAAALREVDWRNGYPVHARRLVEAGLGRNRDELAIAEAGLTAVRDRLRITTDSGEAPLAEALERPAARPLHTRTVHGTQAPAEEFSLPHAGRRLTGDKLLERLAAWERSGILEPSAADAVREVAAHPEWLALRGRRVVVLGASAEMGPLRALLSWGAEVVAVDLPRPELWQRLEKLARSSAGVLMLPEQQDGPGADLLQDLPAVADWLGGLDGPLVLGNYVYADGAVNLRLSAATDLLATRLTGARDDVALAWLATPTDVFAVPPEVVEASAEAYDHRGLRAFRPLIKGVSGGRLLKRNHRPGTSPGIADAMIPQQGPNYILAKRLHRWRAAVARRDGVEVSLRVAPPTKTRSVTRNRALAAAYAGAHHFGIEVFDPATSNTLMAALLVHDLNTGGSALPATAAPWQHEAEKAVHGGLWRGAYDPRSALGLALVLGWGAVRG</sequence>